<dbReference type="PANTHER" id="PTHR39599">
    <property type="entry name" value="GPI-ANCHORED PROTEIN (EUROFUNG)-RELATED-RELATED"/>
    <property type="match status" value="1"/>
</dbReference>
<sequence>MAISSLSVTRPAGSSPAIHPRDDGDDGGGGGEEVEMRLKSLPLLPLLLFTTIDAKNAYTDTSRFSQPLFDWRNVQRDSIGLVKRQGSCPAGFNSCALLGAAEACCQRDTVCSRDDANNMACCPSGAACTGHLSGPSQTSASSNFMFPQPGTATTTPPTGPTSPAAPTVPNAPFPFTIIPTTFPNQEACVSAYSGCQAQFSSCTASLGGVNGVTVGGSRGITVPGVQPTVGNPQSVCSSLSTAACHGLQVGYCTAFRDGIGSGGVVAARGKGLVYDIVAGVVVAVAGMVV</sequence>
<dbReference type="OrthoDB" id="5410926at2759"/>
<name>C6HIL7_AJECH</name>
<dbReference type="eggNOG" id="ENOG502SQGD">
    <property type="taxonomic scope" value="Eukaryota"/>
</dbReference>
<feature type="region of interest" description="Disordered" evidence="1">
    <location>
        <begin position="139"/>
        <end position="164"/>
    </location>
</feature>
<feature type="region of interest" description="Disordered" evidence="1">
    <location>
        <begin position="1"/>
        <end position="32"/>
    </location>
</feature>
<dbReference type="EMBL" id="GG692428">
    <property type="protein sequence ID" value="EER39679.1"/>
    <property type="molecule type" value="Genomic_DNA"/>
</dbReference>
<reference evidence="3" key="1">
    <citation type="submission" date="2009-05" db="EMBL/GenBank/DDBJ databases">
        <title>The genome sequence of Ajellomyces capsulatus strain H143.</title>
        <authorList>
            <person name="Champion M."/>
            <person name="Cuomo C.A."/>
            <person name="Ma L.-J."/>
            <person name="Henn M.R."/>
            <person name="Sil A."/>
            <person name="Goldman B."/>
            <person name="Young S.K."/>
            <person name="Kodira C.D."/>
            <person name="Zeng Q."/>
            <person name="Koehrsen M."/>
            <person name="Alvarado L."/>
            <person name="Berlin A.M."/>
            <person name="Borenstein D."/>
            <person name="Chen Z."/>
            <person name="Engels R."/>
            <person name="Freedman E."/>
            <person name="Gellesch M."/>
            <person name="Goldberg J."/>
            <person name="Griggs A."/>
            <person name="Gujja S."/>
            <person name="Heiman D.I."/>
            <person name="Hepburn T.A."/>
            <person name="Howarth C."/>
            <person name="Jen D."/>
            <person name="Larson L."/>
            <person name="Lewis B."/>
            <person name="Mehta T."/>
            <person name="Park D."/>
            <person name="Pearson M."/>
            <person name="Roberts A."/>
            <person name="Saif S."/>
            <person name="Shea T.D."/>
            <person name="Shenoy N."/>
            <person name="Sisk P."/>
            <person name="Stolte C."/>
            <person name="Sykes S."/>
            <person name="Walk T."/>
            <person name="White J."/>
            <person name="Yandava C."/>
            <person name="Klein B."/>
            <person name="McEwen J.G."/>
            <person name="Puccia R."/>
            <person name="Goldman G.H."/>
            <person name="Felipe M.S."/>
            <person name="Nino-Vega G."/>
            <person name="San-Blas G."/>
            <person name="Taylor J.W."/>
            <person name="Mendoza L."/>
            <person name="Galagan J.E."/>
            <person name="Nusbaum C."/>
            <person name="Birren B.W."/>
        </authorList>
    </citation>
    <scope>NUCLEOTIDE SEQUENCE [LARGE SCALE GENOMIC DNA]</scope>
    <source>
        <strain evidence="3">H143</strain>
    </source>
</reference>
<evidence type="ECO:0000313" key="2">
    <source>
        <dbReference type="EMBL" id="EER39679.1"/>
    </source>
</evidence>
<dbReference type="Proteomes" id="UP000002624">
    <property type="component" value="Unassembled WGS sequence"/>
</dbReference>
<protein>
    <submittedName>
        <fullName evidence="2">Uncharacterized protein</fullName>
    </submittedName>
</protein>
<dbReference type="OMA" id="SICSRDA"/>
<proteinExistence type="predicted"/>
<evidence type="ECO:0000256" key="1">
    <source>
        <dbReference type="SAM" id="MobiDB-lite"/>
    </source>
</evidence>
<dbReference type="HOGENOM" id="CLU_068709_2_0_1"/>
<organism evidence="2 3">
    <name type="scientific">Ajellomyces capsulatus (strain H143)</name>
    <name type="common">Darling's disease fungus</name>
    <name type="synonym">Histoplasma capsulatum</name>
    <dbReference type="NCBI Taxonomy" id="544712"/>
    <lineage>
        <taxon>Eukaryota</taxon>
        <taxon>Fungi</taxon>
        <taxon>Dikarya</taxon>
        <taxon>Ascomycota</taxon>
        <taxon>Pezizomycotina</taxon>
        <taxon>Eurotiomycetes</taxon>
        <taxon>Eurotiomycetidae</taxon>
        <taxon>Onygenales</taxon>
        <taxon>Ajellomycetaceae</taxon>
        <taxon>Histoplasma</taxon>
    </lineage>
</organism>
<accession>C6HIL7</accession>
<evidence type="ECO:0000313" key="3">
    <source>
        <dbReference type="Proteomes" id="UP000002624"/>
    </source>
</evidence>
<dbReference type="AlphaFoldDB" id="C6HIL7"/>
<dbReference type="PANTHER" id="PTHR39599:SF1">
    <property type="entry name" value="GPI-ANCHORED PROTEIN (EUROFUNG)"/>
    <property type="match status" value="1"/>
</dbReference>
<gene>
    <name evidence="2" type="ORF">HCDG_05901</name>
</gene>
<feature type="compositionally biased region" description="Low complexity" evidence="1">
    <location>
        <begin position="147"/>
        <end position="164"/>
    </location>
</feature>
<dbReference type="VEuPathDB" id="FungiDB:HCDG_05901"/>